<proteinExistence type="predicted"/>
<dbReference type="OrthoDB" id="9764164at2"/>
<protein>
    <submittedName>
        <fullName evidence="1">GDSL-like Lipase/Acylhydrolase</fullName>
    </submittedName>
</protein>
<dbReference type="AlphaFoldDB" id="A0A1H7KLG4"/>
<reference evidence="1 2" key="1">
    <citation type="submission" date="2016-10" db="EMBL/GenBank/DDBJ databases">
        <authorList>
            <person name="de Groot N.N."/>
        </authorList>
    </citation>
    <scope>NUCLEOTIDE SEQUENCE [LARGE SCALE GENOMIC DNA]</scope>
    <source>
        <strain evidence="1 2">DSM 25232</strain>
    </source>
</reference>
<dbReference type="STRING" id="1038014.SAMN04487910_1365"/>
<sequence length="519" mass="54098">MNIQYKWLLILLVFGIIACESDDDSATTEEVVLISGTADFSTYVALGNSLTAGFTDGALFIEAQENSMPNILAQQFALVGGGVFSQPLMSDNIGGALLGGAPILNPRFYFYSDPDPTPPNLSGPRLLGTTPTDDVPELPTTEISSILSGSFNNMGIPGAKSFHLLANGYGNIAGLPSLANPYFVRMATDPNASVIEDAMVQNPTFFSLWIGNNDVLGYALTGGDGTDPITDVATFNGAYNALVASLTSGGAKGVIANIPDVTSIPHFTTVPHNPVPLDAATAGFLNSVNAYGAYNGGLDATLAFLTANPATLGALFPATSDMTSLELATAEMAKRKIMFNEGEGNAVVIIDEDLTDLTGINGALINMRQATDADLLVLPSSAFIGTEAIPGNPQTVNGVAIPLADKWVLTPEEQEEIAVATTAFNATIAAAAQQAGLAFVDTNALLVAASDGGTTFDEFLLQSNLVFGGLFSLDGVHPTARGYAFIANETMKAINTTYGSNLPMVKAVDYPTFYSPMLQ</sequence>
<dbReference type="GO" id="GO:0016788">
    <property type="term" value="F:hydrolase activity, acting on ester bonds"/>
    <property type="evidence" value="ECO:0007669"/>
    <property type="project" value="UniProtKB-ARBA"/>
</dbReference>
<dbReference type="Gene3D" id="3.40.50.1110">
    <property type="entry name" value="SGNH hydrolase"/>
    <property type="match status" value="2"/>
</dbReference>
<evidence type="ECO:0000313" key="1">
    <source>
        <dbReference type="EMBL" id="SEK87681.1"/>
    </source>
</evidence>
<dbReference type="EMBL" id="FOAB01000002">
    <property type="protein sequence ID" value="SEK87681.1"/>
    <property type="molecule type" value="Genomic_DNA"/>
</dbReference>
<dbReference type="PROSITE" id="PS51257">
    <property type="entry name" value="PROKAR_LIPOPROTEIN"/>
    <property type="match status" value="1"/>
</dbReference>
<dbReference type="RefSeq" id="WP_091406905.1">
    <property type="nucleotide sequence ID" value="NZ_FOAB01000002.1"/>
</dbReference>
<evidence type="ECO:0000313" key="2">
    <source>
        <dbReference type="Proteomes" id="UP000198521"/>
    </source>
</evidence>
<dbReference type="SUPFAM" id="SSF52266">
    <property type="entry name" value="SGNH hydrolase"/>
    <property type="match status" value="2"/>
</dbReference>
<organism evidence="1 2">
    <name type="scientific">Aquimarina amphilecti</name>
    <dbReference type="NCBI Taxonomy" id="1038014"/>
    <lineage>
        <taxon>Bacteria</taxon>
        <taxon>Pseudomonadati</taxon>
        <taxon>Bacteroidota</taxon>
        <taxon>Flavobacteriia</taxon>
        <taxon>Flavobacteriales</taxon>
        <taxon>Flavobacteriaceae</taxon>
        <taxon>Aquimarina</taxon>
    </lineage>
</organism>
<name>A0A1H7KLG4_AQUAM</name>
<accession>A0A1H7KLG4</accession>
<keyword evidence="1" id="KW-0378">Hydrolase</keyword>
<keyword evidence="2" id="KW-1185">Reference proteome</keyword>
<dbReference type="Proteomes" id="UP000198521">
    <property type="component" value="Unassembled WGS sequence"/>
</dbReference>
<dbReference type="InterPro" id="IPR036514">
    <property type="entry name" value="SGNH_hydro_sf"/>
</dbReference>
<gene>
    <name evidence="1" type="ORF">SAMN04487910_1365</name>
</gene>